<evidence type="ECO:0000256" key="3">
    <source>
        <dbReference type="ARBA" id="ARBA00022989"/>
    </source>
</evidence>
<comment type="subcellular location">
    <subcellularLocation>
        <location evidence="1">Membrane</location>
        <topology evidence="1">Multi-pass membrane protein</topology>
    </subcellularLocation>
</comment>
<evidence type="ECO:0000259" key="6">
    <source>
        <dbReference type="PROSITE" id="PS50893"/>
    </source>
</evidence>
<evidence type="ECO:0000313" key="8">
    <source>
        <dbReference type="RefSeq" id="XP_005113534.3"/>
    </source>
</evidence>
<feature type="compositionally biased region" description="Acidic residues" evidence="5">
    <location>
        <begin position="187"/>
        <end position="196"/>
    </location>
</feature>
<dbReference type="SUPFAM" id="SSF52540">
    <property type="entry name" value="P-loop containing nucleoside triphosphate hydrolases"/>
    <property type="match status" value="1"/>
</dbReference>
<sequence length="217" mass="23747">ILLDGIDIRDLNVRWLRQNIGLVSQEPTLFATTIAQNILLGNDRANMEDVVRACKDANAYDFIMDLPKKFQTYVGESGAQLSGGQKQRIAIARALIRSPKILLLDEATSALDTQSEAIVQDALDRACRGRTTIVIAHRLSTIRQADLIVAFEKGQIAEMGTHDELMVKRGVYFHLVSAQSRGADQGTTDDEADMMSDGEAMAAKKMKKGTSGAEQPI</sequence>
<evidence type="ECO:0000256" key="1">
    <source>
        <dbReference type="ARBA" id="ARBA00004141"/>
    </source>
</evidence>
<keyword evidence="4" id="KW-0472">Membrane</keyword>
<dbReference type="PROSITE" id="PS50893">
    <property type="entry name" value="ABC_TRANSPORTER_2"/>
    <property type="match status" value="1"/>
</dbReference>
<feature type="domain" description="ABC transporter" evidence="6">
    <location>
        <begin position="1"/>
        <end position="178"/>
    </location>
</feature>
<dbReference type="InterPro" id="IPR017871">
    <property type="entry name" value="ABC_transporter-like_CS"/>
</dbReference>
<protein>
    <submittedName>
        <fullName evidence="8">ATP-dependent translocase ABCB1-like</fullName>
    </submittedName>
</protein>
<name>A0ABM0KBE8_APLCA</name>
<evidence type="ECO:0000256" key="5">
    <source>
        <dbReference type="SAM" id="MobiDB-lite"/>
    </source>
</evidence>
<dbReference type="Pfam" id="PF00005">
    <property type="entry name" value="ABC_tran"/>
    <property type="match status" value="1"/>
</dbReference>
<dbReference type="Gene3D" id="3.40.50.300">
    <property type="entry name" value="P-loop containing nucleotide triphosphate hydrolases"/>
    <property type="match status" value="1"/>
</dbReference>
<dbReference type="Proteomes" id="UP000694888">
    <property type="component" value="Unplaced"/>
</dbReference>
<dbReference type="GeneID" id="101848722"/>
<reference evidence="8" key="1">
    <citation type="submission" date="2025-08" db="UniProtKB">
        <authorList>
            <consortium name="RefSeq"/>
        </authorList>
    </citation>
    <scope>IDENTIFICATION</scope>
</reference>
<dbReference type="PROSITE" id="PS00211">
    <property type="entry name" value="ABC_TRANSPORTER_1"/>
    <property type="match status" value="1"/>
</dbReference>
<keyword evidence="2" id="KW-0812">Transmembrane</keyword>
<evidence type="ECO:0000256" key="2">
    <source>
        <dbReference type="ARBA" id="ARBA00022692"/>
    </source>
</evidence>
<dbReference type="InterPro" id="IPR003439">
    <property type="entry name" value="ABC_transporter-like_ATP-bd"/>
</dbReference>
<dbReference type="Gene3D" id="1.20.1560.10">
    <property type="entry name" value="ABC transporter type 1, transmembrane domain"/>
    <property type="match status" value="1"/>
</dbReference>
<feature type="non-terminal residue" evidence="8">
    <location>
        <position position="217"/>
    </location>
</feature>
<dbReference type="PANTHER" id="PTHR43394">
    <property type="entry name" value="ATP-DEPENDENT PERMEASE MDL1, MITOCHONDRIAL"/>
    <property type="match status" value="1"/>
</dbReference>
<evidence type="ECO:0000313" key="7">
    <source>
        <dbReference type="Proteomes" id="UP000694888"/>
    </source>
</evidence>
<dbReference type="InterPro" id="IPR039421">
    <property type="entry name" value="Type_1_exporter"/>
</dbReference>
<dbReference type="PANTHER" id="PTHR43394:SF27">
    <property type="entry name" value="ATP-DEPENDENT TRANSLOCASE ABCB1-LIKE"/>
    <property type="match status" value="1"/>
</dbReference>
<dbReference type="InterPro" id="IPR036640">
    <property type="entry name" value="ABC1_TM_sf"/>
</dbReference>
<accession>A0ABM0KBE8</accession>
<keyword evidence="7" id="KW-1185">Reference proteome</keyword>
<organism evidence="7 8">
    <name type="scientific">Aplysia californica</name>
    <name type="common">California sea hare</name>
    <dbReference type="NCBI Taxonomy" id="6500"/>
    <lineage>
        <taxon>Eukaryota</taxon>
        <taxon>Metazoa</taxon>
        <taxon>Spiralia</taxon>
        <taxon>Lophotrochozoa</taxon>
        <taxon>Mollusca</taxon>
        <taxon>Gastropoda</taxon>
        <taxon>Heterobranchia</taxon>
        <taxon>Euthyneura</taxon>
        <taxon>Tectipleura</taxon>
        <taxon>Aplysiida</taxon>
        <taxon>Aplysioidea</taxon>
        <taxon>Aplysiidae</taxon>
        <taxon>Aplysia</taxon>
    </lineage>
</organism>
<feature type="non-terminal residue" evidence="8">
    <location>
        <position position="1"/>
    </location>
</feature>
<evidence type="ECO:0000256" key="4">
    <source>
        <dbReference type="ARBA" id="ARBA00023136"/>
    </source>
</evidence>
<dbReference type="RefSeq" id="XP_005113534.3">
    <property type="nucleotide sequence ID" value="XM_005113477.3"/>
</dbReference>
<proteinExistence type="predicted"/>
<feature type="region of interest" description="Disordered" evidence="5">
    <location>
        <begin position="182"/>
        <end position="217"/>
    </location>
</feature>
<gene>
    <name evidence="8" type="primary">LOC101848722</name>
</gene>
<keyword evidence="3" id="KW-1133">Transmembrane helix</keyword>
<dbReference type="InterPro" id="IPR027417">
    <property type="entry name" value="P-loop_NTPase"/>
</dbReference>